<sequence length="296" mass="33786">MIAQLFAPSDRAPVIANIEKAVAADQFNSKVETDDPNISINREQELLTNYVRDIHTWSYRANNLIARTAMNTAARVVTRNMIVTGQENLAATPGGAIVTSNHFSPIENMLVRKALGMHRLYIVSEATNFFMDGWLGYLMRYADTIPVSKDIHYAGLTLPDLLTERLNAGHKVLIYPEQEMWFNYRKPRPPKRGAYFYAARLNVPIVSCFVEIADMHRQLTDQFNETQYRLHILKPIFPDPAISPRDNSLRMAAQDYAQKKAAYEAIYRQPLDYNFSPSDIAGWIPARQEAVHDDDH</sequence>
<dbReference type="PATRIC" id="fig|1122147.4.peg.2743"/>
<dbReference type="SMART" id="SM00563">
    <property type="entry name" value="PlsC"/>
    <property type="match status" value="1"/>
</dbReference>
<proteinExistence type="predicted"/>
<reference evidence="2 3" key="1">
    <citation type="journal article" date="2015" name="Genome Announc.">
        <title>Expanding the biotechnology potential of lactobacilli through comparative genomics of 213 strains and associated genera.</title>
        <authorList>
            <person name="Sun Z."/>
            <person name="Harris H.M."/>
            <person name="McCann A."/>
            <person name="Guo C."/>
            <person name="Argimon S."/>
            <person name="Zhang W."/>
            <person name="Yang X."/>
            <person name="Jeffery I.B."/>
            <person name="Cooney J.C."/>
            <person name="Kagawa T.F."/>
            <person name="Liu W."/>
            <person name="Song Y."/>
            <person name="Salvetti E."/>
            <person name="Wrobel A."/>
            <person name="Rasinkangas P."/>
            <person name="Parkhill J."/>
            <person name="Rea M.C."/>
            <person name="O'Sullivan O."/>
            <person name="Ritari J."/>
            <person name="Douillard F.P."/>
            <person name="Paul Ross R."/>
            <person name="Yang R."/>
            <person name="Briner A.E."/>
            <person name="Felis G.E."/>
            <person name="de Vos W.M."/>
            <person name="Barrangou R."/>
            <person name="Klaenhammer T.R."/>
            <person name="Caufield P.W."/>
            <person name="Cui Y."/>
            <person name="Zhang H."/>
            <person name="O'Toole P.W."/>
        </authorList>
    </citation>
    <scope>NUCLEOTIDE SEQUENCE [LARGE SCALE GENOMIC DNA]</scope>
    <source>
        <strain evidence="2 3">DSM 16991</strain>
    </source>
</reference>
<dbReference type="Proteomes" id="UP000050949">
    <property type="component" value="Unassembled WGS sequence"/>
</dbReference>
<dbReference type="Pfam" id="PF01553">
    <property type="entry name" value="Acyltransferase"/>
    <property type="match status" value="1"/>
</dbReference>
<dbReference type="AlphaFoldDB" id="A0A0R1XFL6"/>
<dbReference type="CDD" id="cd07989">
    <property type="entry name" value="LPLAT_AGPAT-like"/>
    <property type="match status" value="1"/>
</dbReference>
<protein>
    <submittedName>
        <fullName evidence="2">1-acyl-sn-glycerol-3-phosphate acyltransferase</fullName>
    </submittedName>
</protein>
<evidence type="ECO:0000313" key="2">
    <source>
        <dbReference type="EMBL" id="KRM27316.1"/>
    </source>
</evidence>
<dbReference type="InterPro" id="IPR002123">
    <property type="entry name" value="Plipid/glycerol_acylTrfase"/>
</dbReference>
<dbReference type="RefSeq" id="WP_027829012.1">
    <property type="nucleotide sequence ID" value="NZ_AUEH01000037.1"/>
</dbReference>
<accession>A0A0R1XFL6</accession>
<evidence type="ECO:0000259" key="1">
    <source>
        <dbReference type="SMART" id="SM00563"/>
    </source>
</evidence>
<dbReference type="GO" id="GO:0016746">
    <property type="term" value="F:acyltransferase activity"/>
    <property type="evidence" value="ECO:0007669"/>
    <property type="project" value="UniProtKB-KW"/>
</dbReference>
<dbReference type="OrthoDB" id="2040407at2"/>
<gene>
    <name evidence="2" type="ORF">FC91_GL002661</name>
</gene>
<organism evidence="2 3">
    <name type="scientific">Schleiferilactobacillus harbinensis DSM 16991</name>
    <dbReference type="NCBI Taxonomy" id="1122147"/>
    <lineage>
        <taxon>Bacteria</taxon>
        <taxon>Bacillati</taxon>
        <taxon>Bacillota</taxon>
        <taxon>Bacilli</taxon>
        <taxon>Lactobacillales</taxon>
        <taxon>Lactobacillaceae</taxon>
        <taxon>Schleiferilactobacillus</taxon>
    </lineage>
</organism>
<comment type="caution">
    <text evidence="2">The sequence shown here is derived from an EMBL/GenBank/DDBJ whole genome shotgun (WGS) entry which is preliminary data.</text>
</comment>
<keyword evidence="2" id="KW-0808">Transferase</keyword>
<dbReference type="EMBL" id="AZFW01000051">
    <property type="protein sequence ID" value="KRM27316.1"/>
    <property type="molecule type" value="Genomic_DNA"/>
</dbReference>
<name>A0A0R1XFL6_9LACO</name>
<dbReference type="SUPFAM" id="SSF69593">
    <property type="entry name" value="Glycerol-3-phosphate (1)-acyltransferase"/>
    <property type="match status" value="1"/>
</dbReference>
<keyword evidence="2" id="KW-0012">Acyltransferase</keyword>
<dbReference type="GeneID" id="78510258"/>
<dbReference type="eggNOG" id="COG0204">
    <property type="taxonomic scope" value="Bacteria"/>
</dbReference>
<evidence type="ECO:0000313" key="3">
    <source>
        <dbReference type="Proteomes" id="UP000050949"/>
    </source>
</evidence>
<feature type="domain" description="Phospholipid/glycerol acyltransferase" evidence="1">
    <location>
        <begin position="96"/>
        <end position="213"/>
    </location>
</feature>